<reference evidence="10 11" key="1">
    <citation type="submission" date="2015-08" db="EMBL/GenBank/DDBJ databases">
        <title>The genome of the Asian arowana (Scleropages formosus).</title>
        <authorList>
            <person name="Tan M.H."/>
            <person name="Gan H.M."/>
            <person name="Croft L.J."/>
            <person name="Austin C.M."/>
        </authorList>
    </citation>
    <scope>NUCLEOTIDE SEQUENCE [LARGE SCALE GENOMIC DNA]</scope>
    <source>
        <strain evidence="10">Aro1</strain>
    </source>
</reference>
<dbReference type="PROSITE" id="PS50039">
    <property type="entry name" value="FORK_HEAD_3"/>
    <property type="match status" value="1"/>
</dbReference>
<evidence type="ECO:0000256" key="3">
    <source>
        <dbReference type="ARBA" id="ARBA00023015"/>
    </source>
</evidence>
<dbReference type="InterPro" id="IPR032067">
    <property type="entry name" value="FOXO-TAD"/>
</dbReference>
<comment type="caution">
    <text evidence="10">The sequence shown here is derived from an EMBL/GenBank/DDBJ whole genome shotgun (WGS) entry which is preliminary data.</text>
</comment>
<accession>A0A0P7W6S4</accession>
<feature type="DNA-binding region" description="Fork-head" evidence="7">
    <location>
        <begin position="97"/>
        <end position="209"/>
    </location>
</feature>
<feature type="region of interest" description="Disordered" evidence="8">
    <location>
        <begin position="188"/>
        <end position="307"/>
    </location>
</feature>
<dbReference type="SUPFAM" id="SSF46785">
    <property type="entry name" value="Winged helix' DNA-binding domain"/>
    <property type="match status" value="1"/>
</dbReference>
<evidence type="ECO:0000313" key="11">
    <source>
        <dbReference type="Proteomes" id="UP000034805"/>
    </source>
</evidence>
<evidence type="ECO:0000256" key="6">
    <source>
        <dbReference type="ARBA" id="ARBA00023242"/>
    </source>
</evidence>
<dbReference type="PANTHER" id="PTHR45767:SF3">
    <property type="entry name" value="FORKHEAD BOX PROTEIN O4"/>
    <property type="match status" value="1"/>
</dbReference>
<evidence type="ECO:0000256" key="2">
    <source>
        <dbReference type="ARBA" id="ARBA00022490"/>
    </source>
</evidence>
<dbReference type="PRINTS" id="PR00053">
    <property type="entry name" value="FORKHEAD"/>
</dbReference>
<comment type="subcellular location">
    <subcellularLocation>
        <location evidence="1">Cytoplasm</location>
    </subcellularLocation>
    <subcellularLocation>
        <location evidence="7">Nucleus</location>
    </subcellularLocation>
</comment>
<keyword evidence="3" id="KW-0805">Transcription regulation</keyword>
<evidence type="ECO:0000256" key="8">
    <source>
        <dbReference type="SAM" id="MobiDB-lite"/>
    </source>
</evidence>
<dbReference type="STRING" id="113540.ENSSFOP00015062206"/>
<feature type="domain" description="Fork-head" evidence="9">
    <location>
        <begin position="97"/>
        <end position="209"/>
    </location>
</feature>
<evidence type="ECO:0000256" key="7">
    <source>
        <dbReference type="PROSITE-ProRule" id="PRU00089"/>
    </source>
</evidence>
<dbReference type="GO" id="GO:0005634">
    <property type="term" value="C:nucleus"/>
    <property type="evidence" value="ECO:0007669"/>
    <property type="project" value="UniProtKB-SubCell"/>
</dbReference>
<dbReference type="InterPro" id="IPR001766">
    <property type="entry name" value="Fork_head_dom"/>
</dbReference>
<dbReference type="EMBL" id="JARO02019710">
    <property type="protein sequence ID" value="KPP56653.1"/>
    <property type="molecule type" value="Genomic_DNA"/>
</dbReference>
<dbReference type="CDD" id="cd20062">
    <property type="entry name" value="FH_FOXO4"/>
    <property type="match status" value="1"/>
</dbReference>
<keyword evidence="6 7" id="KW-0539">Nucleus</keyword>
<dbReference type="FunFam" id="1.10.10.10:FF:000032">
    <property type="entry name" value="Forkhead box protein O4"/>
    <property type="match status" value="1"/>
</dbReference>
<dbReference type="GO" id="GO:0001945">
    <property type="term" value="P:lymph vessel development"/>
    <property type="evidence" value="ECO:0007669"/>
    <property type="project" value="UniProtKB-ARBA"/>
</dbReference>
<evidence type="ECO:0000259" key="9">
    <source>
        <dbReference type="PROSITE" id="PS50039"/>
    </source>
</evidence>
<dbReference type="GO" id="GO:0000981">
    <property type="term" value="F:DNA-binding transcription factor activity, RNA polymerase II-specific"/>
    <property type="evidence" value="ECO:0007669"/>
    <property type="project" value="TreeGrafter"/>
</dbReference>
<proteinExistence type="predicted"/>
<dbReference type="Pfam" id="PF16676">
    <property type="entry name" value="FOXO-TAD"/>
    <property type="match status" value="1"/>
</dbReference>
<dbReference type="Pfam" id="PF00250">
    <property type="entry name" value="Forkhead"/>
    <property type="match status" value="1"/>
</dbReference>
<dbReference type="Gene3D" id="1.10.10.10">
    <property type="entry name" value="Winged helix-like DNA-binding domain superfamily/Winged helix DNA-binding domain"/>
    <property type="match status" value="1"/>
</dbReference>
<evidence type="ECO:0000313" key="10">
    <source>
        <dbReference type="EMBL" id="KPP56653.1"/>
    </source>
</evidence>
<evidence type="ECO:0000256" key="4">
    <source>
        <dbReference type="ARBA" id="ARBA00023125"/>
    </source>
</evidence>
<feature type="compositionally biased region" description="Basic residues" evidence="8">
    <location>
        <begin position="205"/>
        <end position="215"/>
    </location>
</feature>
<dbReference type="GO" id="GO:0000978">
    <property type="term" value="F:RNA polymerase II cis-regulatory region sequence-specific DNA binding"/>
    <property type="evidence" value="ECO:0007669"/>
    <property type="project" value="TreeGrafter"/>
</dbReference>
<organism evidence="10 11">
    <name type="scientific">Scleropages formosus</name>
    <name type="common">Asian bonytongue</name>
    <name type="synonym">Osteoglossum formosum</name>
    <dbReference type="NCBI Taxonomy" id="113540"/>
    <lineage>
        <taxon>Eukaryota</taxon>
        <taxon>Metazoa</taxon>
        <taxon>Chordata</taxon>
        <taxon>Craniata</taxon>
        <taxon>Vertebrata</taxon>
        <taxon>Euteleostomi</taxon>
        <taxon>Actinopterygii</taxon>
        <taxon>Neopterygii</taxon>
        <taxon>Teleostei</taxon>
        <taxon>Osteoglossocephala</taxon>
        <taxon>Osteoglossomorpha</taxon>
        <taxon>Osteoglossiformes</taxon>
        <taxon>Osteoglossidae</taxon>
        <taxon>Scleropages</taxon>
    </lineage>
</organism>
<feature type="compositionally biased region" description="Low complexity" evidence="8">
    <location>
        <begin position="216"/>
        <end position="251"/>
    </location>
</feature>
<dbReference type="InterPro" id="IPR036390">
    <property type="entry name" value="WH_DNA-bd_sf"/>
</dbReference>
<dbReference type="InterPro" id="IPR036388">
    <property type="entry name" value="WH-like_DNA-bd_sf"/>
</dbReference>
<gene>
    <name evidence="10" type="ORF">Z043_125713</name>
</gene>
<dbReference type="GO" id="GO:0005737">
    <property type="term" value="C:cytoplasm"/>
    <property type="evidence" value="ECO:0007669"/>
    <property type="project" value="UniProtKB-SubCell"/>
</dbReference>
<name>A0A0P7W6S4_SCLFO</name>
<dbReference type="InterPro" id="IPR047409">
    <property type="entry name" value="FH_FOXO4"/>
</dbReference>
<feature type="compositionally biased region" description="Polar residues" evidence="8">
    <location>
        <begin position="265"/>
        <end position="275"/>
    </location>
</feature>
<evidence type="ECO:0000256" key="1">
    <source>
        <dbReference type="ARBA" id="ARBA00004496"/>
    </source>
</evidence>
<feature type="region of interest" description="Disordered" evidence="8">
    <location>
        <begin position="1"/>
        <end position="98"/>
    </location>
</feature>
<dbReference type="SMART" id="SM00339">
    <property type="entry name" value="FH"/>
    <property type="match status" value="1"/>
</dbReference>
<protein>
    <submittedName>
        <fullName evidence="10">Forkhead box protein O6-like</fullName>
    </submittedName>
</protein>
<dbReference type="PANTHER" id="PTHR45767">
    <property type="entry name" value="FORKHEAD BOX PROTEIN O"/>
    <property type="match status" value="1"/>
</dbReference>
<dbReference type="AlphaFoldDB" id="A0A0P7W6S4"/>
<keyword evidence="5" id="KW-0804">Transcription</keyword>
<dbReference type="Proteomes" id="UP000034805">
    <property type="component" value="Unassembled WGS sequence"/>
</dbReference>
<keyword evidence="2" id="KW-0963">Cytoplasm</keyword>
<sequence length="579" mass="62092">MNMEDEEVLHIDPDFEPKSRPRSCTWPLPRPDISAVKQEGLGNGENQPLQAPPTHDNQRQTQHTEGQVESVPPPDLGAVVGVGGATPRKGASRRNPWGNQSYADLISQAIESSPEKRLTLAQIYDWIVNSVPYFKDKGDSNSSAGWKNSICHNLSLHSKFLRVHNESTGKSSWWILNPEGDKSAIKIAKDPRPRATSMDNNNKLQKSRRLARQAKQKGGAAAFQQREASVGSVEAESPSSSQSTLGPSSRSGLEDPDVWTGFRSRANSSGSTLSGRLSPIAPLQEDEDESQRDGLLGGYTTSGMPTSLTEPLMEELDLIDGLTLMNGQLGKTTSATSSSFAALQLLQAAKPPVPLTQSELQSPVSQGRGATSNFVTPAFNSVLSPGSQGEGYRAHLPSRLEALLVSDSPPPSDIVMAQVEPEPPSQGSTGILHLGGSHADRHGLPSNTVLGEDLDKSLLFPTTLHLPQQLQSQLRLLFEGGISSASGSGSFPAAGPLGEPSSSITVEGQMPTDLDAEMFTEDLDCDVDYIIKSDLMDGEDIDFNYDPMLPVNQSYPATVSTPDPSVSWVPSQVISIPYN</sequence>
<feature type="compositionally biased region" description="Basic and acidic residues" evidence="8">
    <location>
        <begin position="8"/>
        <end position="19"/>
    </location>
</feature>
<keyword evidence="4 7" id="KW-0238">DNA-binding</keyword>
<evidence type="ECO:0000256" key="5">
    <source>
        <dbReference type="ARBA" id="ARBA00023163"/>
    </source>
</evidence>